<evidence type="ECO:0000256" key="2">
    <source>
        <dbReference type="ARBA" id="ARBA00022723"/>
    </source>
</evidence>
<evidence type="ECO:0000259" key="12">
    <source>
        <dbReference type="PROSITE" id="PS50157"/>
    </source>
</evidence>
<organism evidence="13 14">
    <name type="scientific">Protopolystoma xenopodis</name>
    <dbReference type="NCBI Taxonomy" id="117903"/>
    <lineage>
        <taxon>Eukaryota</taxon>
        <taxon>Metazoa</taxon>
        <taxon>Spiralia</taxon>
        <taxon>Lophotrochozoa</taxon>
        <taxon>Platyhelminthes</taxon>
        <taxon>Monogenea</taxon>
        <taxon>Polyopisthocotylea</taxon>
        <taxon>Polystomatidea</taxon>
        <taxon>Polystomatidae</taxon>
        <taxon>Protopolystoma</taxon>
    </lineage>
</organism>
<dbReference type="AlphaFoldDB" id="A0A3S5CSX1"/>
<feature type="region of interest" description="Disordered" evidence="11">
    <location>
        <begin position="1"/>
        <end position="28"/>
    </location>
</feature>
<keyword evidence="6" id="KW-0805">Transcription regulation</keyword>
<dbReference type="InterPro" id="IPR050717">
    <property type="entry name" value="C2H2-ZF_Transcription_Reg"/>
</dbReference>
<dbReference type="GO" id="GO:0000981">
    <property type="term" value="F:DNA-binding transcription factor activity, RNA polymerase II-specific"/>
    <property type="evidence" value="ECO:0007669"/>
    <property type="project" value="TreeGrafter"/>
</dbReference>
<evidence type="ECO:0000256" key="6">
    <source>
        <dbReference type="ARBA" id="ARBA00023015"/>
    </source>
</evidence>
<dbReference type="PROSITE" id="PS50157">
    <property type="entry name" value="ZINC_FINGER_C2H2_2"/>
    <property type="match status" value="1"/>
</dbReference>
<evidence type="ECO:0000256" key="3">
    <source>
        <dbReference type="ARBA" id="ARBA00022737"/>
    </source>
</evidence>
<dbReference type="PANTHER" id="PTHR14196">
    <property type="entry name" value="ODD-SKIPPED - RELATED"/>
    <property type="match status" value="1"/>
</dbReference>
<dbReference type="FunFam" id="3.30.160.60:FF:000176">
    <property type="entry name" value="zinc finger protein 70"/>
    <property type="match status" value="1"/>
</dbReference>
<dbReference type="GO" id="GO:0005634">
    <property type="term" value="C:nucleus"/>
    <property type="evidence" value="ECO:0007669"/>
    <property type="project" value="UniProtKB-SubCell"/>
</dbReference>
<feature type="compositionally biased region" description="Acidic residues" evidence="11">
    <location>
        <begin position="141"/>
        <end position="156"/>
    </location>
</feature>
<feature type="compositionally biased region" description="Acidic residues" evidence="11">
    <location>
        <begin position="165"/>
        <end position="227"/>
    </location>
</feature>
<dbReference type="InterPro" id="IPR013087">
    <property type="entry name" value="Znf_C2H2_type"/>
</dbReference>
<evidence type="ECO:0000256" key="9">
    <source>
        <dbReference type="ARBA" id="ARBA00023242"/>
    </source>
</evidence>
<dbReference type="PANTHER" id="PTHR14196:SF0">
    <property type="entry name" value="PROTEIN BOWEL"/>
    <property type="match status" value="1"/>
</dbReference>
<dbReference type="OrthoDB" id="6249959at2759"/>
<dbReference type="Gene3D" id="3.30.160.60">
    <property type="entry name" value="Classic Zinc Finger"/>
    <property type="match status" value="2"/>
</dbReference>
<evidence type="ECO:0000256" key="5">
    <source>
        <dbReference type="ARBA" id="ARBA00022833"/>
    </source>
</evidence>
<dbReference type="FunFam" id="3.30.160.60:FF:000325">
    <property type="entry name" value="ZFP90 zinc finger protein"/>
    <property type="match status" value="1"/>
</dbReference>
<evidence type="ECO:0000313" key="14">
    <source>
        <dbReference type="Proteomes" id="UP000784294"/>
    </source>
</evidence>
<feature type="compositionally biased region" description="Low complexity" evidence="11">
    <location>
        <begin position="71"/>
        <end position="81"/>
    </location>
</feature>
<feature type="region of interest" description="Disordered" evidence="11">
    <location>
        <begin position="124"/>
        <end position="232"/>
    </location>
</feature>
<dbReference type="InterPro" id="IPR036236">
    <property type="entry name" value="Znf_C2H2_sf"/>
</dbReference>
<evidence type="ECO:0000256" key="4">
    <source>
        <dbReference type="ARBA" id="ARBA00022771"/>
    </source>
</evidence>
<keyword evidence="8" id="KW-0804">Transcription</keyword>
<evidence type="ECO:0000256" key="10">
    <source>
        <dbReference type="PROSITE-ProRule" id="PRU00042"/>
    </source>
</evidence>
<dbReference type="PROSITE" id="PS00028">
    <property type="entry name" value="ZINC_FINGER_C2H2_1"/>
    <property type="match status" value="1"/>
</dbReference>
<proteinExistence type="predicted"/>
<protein>
    <recommendedName>
        <fullName evidence="12">C2H2-type domain-containing protein</fullName>
    </recommendedName>
</protein>
<reference evidence="13" key="1">
    <citation type="submission" date="2018-11" db="EMBL/GenBank/DDBJ databases">
        <authorList>
            <consortium name="Pathogen Informatics"/>
        </authorList>
    </citation>
    <scope>NUCLEOTIDE SEQUENCE</scope>
</reference>
<accession>A0A3S5CSX1</accession>
<keyword evidence="5" id="KW-0862">Zinc</keyword>
<evidence type="ECO:0000313" key="13">
    <source>
        <dbReference type="EMBL" id="VEL33971.1"/>
    </source>
</evidence>
<gene>
    <name evidence="13" type="ORF">PXEA_LOCUS27411</name>
</gene>
<dbReference type="EMBL" id="CAAALY010246747">
    <property type="protein sequence ID" value="VEL33971.1"/>
    <property type="molecule type" value="Genomic_DNA"/>
</dbReference>
<sequence>MPLPRADQSDAEPTGRGGEAQRRGYRSPVGLVCPTRLAPTSCSVRRTGGNCTTGMGEKKRRCLQTDVNGQSASSAAPAVPVTAGCQAKRRPGSRHDDTFDSQQIQDCGSLGLLKPQQHVIKPEVAKALDHLSSHEKAGLMTDEEEKAETTAEEAEEEKQGKDEKKEEEEEEEEEEGAEREAEEEEEEEEEELEGEGGEEEEGEGLQEEREPDEEDDEADEDEEEEEETGRVERLAKVLGDNLAPNDCGHEATGVEVEANGRFTATPSLGQLASGIVVNGEEKRPRKFVCRYCHKAFSLMNVLKVHERIHTGEKPYVCEICSKAFNQSGELYPNLPQLAKLHVCLPCLPSAG</sequence>
<keyword evidence="2" id="KW-0479">Metal-binding</keyword>
<evidence type="ECO:0000256" key="7">
    <source>
        <dbReference type="ARBA" id="ARBA00023125"/>
    </source>
</evidence>
<name>A0A3S5CSX1_9PLAT</name>
<feature type="region of interest" description="Disordered" evidence="11">
    <location>
        <begin position="68"/>
        <end position="101"/>
    </location>
</feature>
<dbReference type="SUPFAM" id="SSF57667">
    <property type="entry name" value="beta-beta-alpha zinc fingers"/>
    <property type="match status" value="1"/>
</dbReference>
<dbReference type="Proteomes" id="UP000784294">
    <property type="component" value="Unassembled WGS sequence"/>
</dbReference>
<feature type="domain" description="C2H2-type" evidence="12">
    <location>
        <begin position="287"/>
        <end position="314"/>
    </location>
</feature>
<keyword evidence="7" id="KW-0238">DNA-binding</keyword>
<evidence type="ECO:0000256" key="8">
    <source>
        <dbReference type="ARBA" id="ARBA00023163"/>
    </source>
</evidence>
<comment type="subcellular location">
    <subcellularLocation>
        <location evidence="1">Nucleus</location>
    </subcellularLocation>
</comment>
<keyword evidence="3" id="KW-0677">Repeat</keyword>
<keyword evidence="4 10" id="KW-0863">Zinc-finger</keyword>
<dbReference type="GO" id="GO:0000977">
    <property type="term" value="F:RNA polymerase II transcription regulatory region sequence-specific DNA binding"/>
    <property type="evidence" value="ECO:0007669"/>
    <property type="project" value="TreeGrafter"/>
</dbReference>
<dbReference type="GO" id="GO:0008270">
    <property type="term" value="F:zinc ion binding"/>
    <property type="evidence" value="ECO:0007669"/>
    <property type="project" value="UniProtKB-KW"/>
</dbReference>
<evidence type="ECO:0000256" key="1">
    <source>
        <dbReference type="ARBA" id="ARBA00004123"/>
    </source>
</evidence>
<keyword evidence="14" id="KW-1185">Reference proteome</keyword>
<feature type="compositionally biased region" description="Basic and acidic residues" evidence="11">
    <location>
        <begin position="124"/>
        <end position="137"/>
    </location>
</feature>
<keyword evidence="9" id="KW-0539">Nucleus</keyword>
<comment type="caution">
    <text evidence="13">The sequence shown here is derived from an EMBL/GenBank/DDBJ whole genome shotgun (WGS) entry which is preliminary data.</text>
</comment>
<evidence type="ECO:0000256" key="11">
    <source>
        <dbReference type="SAM" id="MobiDB-lite"/>
    </source>
</evidence>